<keyword evidence="2" id="KW-0813">Transport</keyword>
<feature type="chain" id="PRO_5039619834" description="ABC transporter substrate-binding protein" evidence="4">
    <location>
        <begin position="22"/>
        <end position="434"/>
    </location>
</feature>
<dbReference type="Gene3D" id="3.40.190.10">
    <property type="entry name" value="Periplasmic binding protein-like II"/>
    <property type="match status" value="2"/>
</dbReference>
<keyword evidence="3 4" id="KW-0732">Signal</keyword>
<dbReference type="KEGG" id="bwh:A9C19_01390"/>
<dbReference type="EMBL" id="CP016020">
    <property type="protein sequence ID" value="APH03513.1"/>
    <property type="molecule type" value="Genomic_DNA"/>
</dbReference>
<dbReference type="PANTHER" id="PTHR43649:SF34">
    <property type="entry name" value="ABC TRANSPORTER PERIPLASMIC-BINDING PROTEIN YCJN-RELATED"/>
    <property type="match status" value="1"/>
</dbReference>
<sequence>MFKKSGHYLFLCFMISILVLGGCQGSSTSGSTTNTEGTSSKEGNEVKELAVAARAGAMADALKAIVPAYKEETGIAINVVDMPYDNLKETIVLDIQNKGGAYDLVMMDDPWMPEFGEGNMLVELDSYFEDGLDEDFIENGVALGKHPYNTGKLIALPFIGNVQMFYYRSDLLDKYKLNAPTTWDDVVENAKEIVDKEPDTYGYAVRGQRGNPIVSDYLPLFWGYGGEVFNENMEAQVNSQAGIEAMNTYLDLKELSPKGVETFDSDQIATALTQGQIGMTIAWPSWVSQVDNAESSKVVGKIEFSAIPGQDGNASAMIGNWMLGIPQSSKKVNAAVDFMKWVTSKEIQKEMAKQGGGAPTRESLYNDEELIKMYRHYPAQLEALVNSVARPRTPKWSQIEDTWGMYLSQILVGQLEVEDGLNKANDEIQRILDR</sequence>
<evidence type="ECO:0000256" key="3">
    <source>
        <dbReference type="ARBA" id="ARBA00022729"/>
    </source>
</evidence>
<dbReference type="InterPro" id="IPR006059">
    <property type="entry name" value="SBP"/>
</dbReference>
<dbReference type="AlphaFoldDB" id="A0A1L3MME1"/>
<organism evidence="5 6">
    <name type="scientific">Bacillus weihaiensis</name>
    <dbReference type="NCBI Taxonomy" id="1547283"/>
    <lineage>
        <taxon>Bacteria</taxon>
        <taxon>Bacillati</taxon>
        <taxon>Bacillota</taxon>
        <taxon>Bacilli</taxon>
        <taxon>Bacillales</taxon>
        <taxon>Bacillaceae</taxon>
        <taxon>Bacillus</taxon>
    </lineage>
</organism>
<dbReference type="PANTHER" id="PTHR43649">
    <property type="entry name" value="ARABINOSE-BINDING PROTEIN-RELATED"/>
    <property type="match status" value="1"/>
</dbReference>
<dbReference type="Pfam" id="PF01547">
    <property type="entry name" value="SBP_bac_1"/>
    <property type="match status" value="1"/>
</dbReference>
<dbReference type="Proteomes" id="UP000181936">
    <property type="component" value="Chromosome"/>
</dbReference>
<proteinExistence type="inferred from homology"/>
<gene>
    <name evidence="5" type="ORF">A9C19_01390</name>
</gene>
<dbReference type="PROSITE" id="PS51257">
    <property type="entry name" value="PROKAR_LIPOPROTEIN"/>
    <property type="match status" value="1"/>
</dbReference>
<evidence type="ECO:0000256" key="1">
    <source>
        <dbReference type="ARBA" id="ARBA00008520"/>
    </source>
</evidence>
<evidence type="ECO:0000256" key="4">
    <source>
        <dbReference type="SAM" id="SignalP"/>
    </source>
</evidence>
<dbReference type="OrthoDB" id="9808332at2"/>
<name>A0A1L3MME1_9BACI</name>
<accession>A0A1L3MME1</accession>
<dbReference type="CDD" id="cd14750">
    <property type="entry name" value="PBP2_TMBP"/>
    <property type="match status" value="1"/>
</dbReference>
<evidence type="ECO:0000313" key="6">
    <source>
        <dbReference type="Proteomes" id="UP000181936"/>
    </source>
</evidence>
<evidence type="ECO:0000313" key="5">
    <source>
        <dbReference type="EMBL" id="APH03513.1"/>
    </source>
</evidence>
<dbReference type="InterPro" id="IPR050490">
    <property type="entry name" value="Bact_solute-bd_prot1"/>
</dbReference>
<evidence type="ECO:0000256" key="2">
    <source>
        <dbReference type="ARBA" id="ARBA00022448"/>
    </source>
</evidence>
<dbReference type="RefSeq" id="WP_072578303.1">
    <property type="nucleotide sequence ID" value="NZ_CP016020.1"/>
</dbReference>
<evidence type="ECO:0008006" key="7">
    <source>
        <dbReference type="Google" id="ProtNLM"/>
    </source>
</evidence>
<dbReference type="SUPFAM" id="SSF53850">
    <property type="entry name" value="Periplasmic binding protein-like II"/>
    <property type="match status" value="1"/>
</dbReference>
<keyword evidence="6" id="KW-1185">Reference proteome</keyword>
<feature type="signal peptide" evidence="4">
    <location>
        <begin position="1"/>
        <end position="21"/>
    </location>
</feature>
<comment type="similarity">
    <text evidence="1">Belongs to the bacterial solute-binding protein 1 family.</text>
</comment>
<reference evidence="5 6" key="1">
    <citation type="journal article" date="2016" name="Sci. Rep.">
        <title>Complete genome sequence and transcriptomic analysis of a novel marine strain Bacillus weihaiensis reveals the mechanism of brown algae degradation.</title>
        <authorList>
            <person name="Zhu Y."/>
            <person name="Chen P."/>
            <person name="Bao Y."/>
            <person name="Men Y."/>
            <person name="Zeng Y."/>
            <person name="Yang J."/>
            <person name="Sun J."/>
            <person name="Sun Y."/>
        </authorList>
    </citation>
    <scope>NUCLEOTIDE SEQUENCE [LARGE SCALE GENOMIC DNA]</scope>
    <source>
        <strain evidence="5 6">Alg07</strain>
    </source>
</reference>
<dbReference type="STRING" id="1547283.A9C19_01390"/>
<protein>
    <recommendedName>
        <fullName evidence="7">ABC transporter substrate-binding protein</fullName>
    </recommendedName>
</protein>